<keyword evidence="2" id="KW-1185">Reference proteome</keyword>
<accession>A0ABP6T0G5</accession>
<reference evidence="2" key="1">
    <citation type="journal article" date="2019" name="Int. J. Syst. Evol. Microbiol.">
        <title>The Global Catalogue of Microorganisms (GCM) 10K type strain sequencing project: providing services to taxonomists for standard genome sequencing and annotation.</title>
        <authorList>
            <consortium name="The Broad Institute Genomics Platform"/>
            <consortium name="The Broad Institute Genome Sequencing Center for Infectious Disease"/>
            <person name="Wu L."/>
            <person name="Ma J."/>
        </authorList>
    </citation>
    <scope>NUCLEOTIDE SEQUENCE [LARGE SCALE GENOMIC DNA]</scope>
    <source>
        <strain evidence="2">JCM 9458</strain>
    </source>
</reference>
<dbReference type="Proteomes" id="UP001501676">
    <property type="component" value="Unassembled WGS sequence"/>
</dbReference>
<dbReference type="EMBL" id="BAAAYN010000026">
    <property type="protein sequence ID" value="GAA3390015.1"/>
    <property type="molecule type" value="Genomic_DNA"/>
</dbReference>
<protein>
    <submittedName>
        <fullName evidence="1">Uncharacterized protein</fullName>
    </submittedName>
</protein>
<comment type="caution">
    <text evidence="1">The sequence shown here is derived from an EMBL/GenBank/DDBJ whole genome shotgun (WGS) entry which is preliminary data.</text>
</comment>
<evidence type="ECO:0000313" key="2">
    <source>
        <dbReference type="Proteomes" id="UP001501676"/>
    </source>
</evidence>
<gene>
    <name evidence="1" type="ORF">GCM10020369_42420</name>
</gene>
<proteinExistence type="predicted"/>
<name>A0ABP6T0G5_9ACTN</name>
<evidence type="ECO:0000313" key="1">
    <source>
        <dbReference type="EMBL" id="GAA3390015.1"/>
    </source>
</evidence>
<sequence length="74" mass="8360">MAQFPEPEGLILGCRPPFGAMFYRIGRYIRLVRLTGFTVGCSARRLCSERTADRRGNDRNAVSIEPVGLNFRLL</sequence>
<organism evidence="1 2">
    <name type="scientific">Cryptosporangium minutisporangium</name>
    <dbReference type="NCBI Taxonomy" id="113569"/>
    <lineage>
        <taxon>Bacteria</taxon>
        <taxon>Bacillati</taxon>
        <taxon>Actinomycetota</taxon>
        <taxon>Actinomycetes</taxon>
        <taxon>Cryptosporangiales</taxon>
        <taxon>Cryptosporangiaceae</taxon>
        <taxon>Cryptosporangium</taxon>
    </lineage>
</organism>